<dbReference type="InterPro" id="IPR007484">
    <property type="entry name" value="Peptidase_M28"/>
</dbReference>
<evidence type="ECO:0000313" key="4">
    <source>
        <dbReference type="EMBL" id="OZC04633.1"/>
    </source>
</evidence>
<evidence type="ECO:0000259" key="3">
    <source>
        <dbReference type="Pfam" id="PF04389"/>
    </source>
</evidence>
<protein>
    <recommendedName>
        <fullName evidence="3">Peptidase M28 domain-containing protein</fullName>
    </recommendedName>
</protein>
<dbReference type="AlphaFoldDB" id="A0A259U3N4"/>
<keyword evidence="2" id="KW-0012">Acyltransferase</keyword>
<proteinExistence type="predicted"/>
<keyword evidence="1" id="KW-0808">Transferase</keyword>
<sequence>MLITGLAGLVVAIVLVIALTRSDPPAPEARPSFDGDRALALAAEQVAFGPRIPGMPAHDSTRAWIVAQLRARGARVAELPVSVPHPREAGRTMEGTNIFASFDTTAQRRVLLAAHWDTRAVADNDPDPTKRFEPVLGANDGASGVAVLLEMARLLSENPAPVGVDLVFFDLEDMGEPGFGEDSSAVAYALGSAAFVRQHPGYRPAYGILLDMIGDRSLRIPKEGYSMQAAPAVVEMVWSAAARVGATAFAPETGAPIYDDHIAFLQNGIPMIDLIQTPFPDSWHTTSDTMDRLSAASLAQVGRTLVEVLWGIEAERATS</sequence>
<evidence type="ECO:0000256" key="2">
    <source>
        <dbReference type="ARBA" id="ARBA00023315"/>
    </source>
</evidence>
<gene>
    <name evidence="4" type="ORF">BSZ36_07005</name>
</gene>
<organism evidence="4 5">
    <name type="scientific">Rubricoccus marinus</name>
    <dbReference type="NCBI Taxonomy" id="716817"/>
    <lineage>
        <taxon>Bacteria</taxon>
        <taxon>Pseudomonadati</taxon>
        <taxon>Rhodothermota</taxon>
        <taxon>Rhodothermia</taxon>
        <taxon>Rhodothermales</taxon>
        <taxon>Rubricoccaceae</taxon>
        <taxon>Rubricoccus</taxon>
    </lineage>
</organism>
<dbReference type="Proteomes" id="UP000216446">
    <property type="component" value="Unassembled WGS sequence"/>
</dbReference>
<dbReference type="PANTHER" id="PTHR12283:SF6">
    <property type="entry name" value="GLUTAMINYL-PEPTIDE CYCLOTRANSFERASE-RELATED"/>
    <property type="match status" value="1"/>
</dbReference>
<reference evidence="4 5" key="1">
    <citation type="submission" date="2016-11" db="EMBL/GenBank/DDBJ databases">
        <title>Study of marine rhodopsin-containing bacteria.</title>
        <authorList>
            <person name="Yoshizawa S."/>
            <person name="Kumagai Y."/>
            <person name="Kogure K."/>
        </authorList>
    </citation>
    <scope>NUCLEOTIDE SEQUENCE [LARGE SCALE GENOMIC DNA]</scope>
    <source>
        <strain evidence="4 5">SG-29</strain>
    </source>
</reference>
<keyword evidence="5" id="KW-1185">Reference proteome</keyword>
<dbReference type="InParanoid" id="A0A259U3N4"/>
<name>A0A259U3N4_9BACT</name>
<evidence type="ECO:0000256" key="1">
    <source>
        <dbReference type="ARBA" id="ARBA00022679"/>
    </source>
</evidence>
<evidence type="ECO:0000313" key="5">
    <source>
        <dbReference type="Proteomes" id="UP000216446"/>
    </source>
</evidence>
<dbReference type="InterPro" id="IPR040234">
    <property type="entry name" value="QC/QCL"/>
</dbReference>
<dbReference type="EMBL" id="MQWB01000001">
    <property type="protein sequence ID" value="OZC04633.1"/>
    <property type="molecule type" value="Genomic_DNA"/>
</dbReference>
<accession>A0A259U3N4</accession>
<comment type="caution">
    <text evidence="4">The sequence shown here is derived from an EMBL/GenBank/DDBJ whole genome shotgun (WGS) entry which is preliminary data.</text>
</comment>
<dbReference type="GO" id="GO:0008270">
    <property type="term" value="F:zinc ion binding"/>
    <property type="evidence" value="ECO:0007669"/>
    <property type="project" value="TreeGrafter"/>
</dbReference>
<feature type="domain" description="Peptidase M28" evidence="3">
    <location>
        <begin position="97"/>
        <end position="308"/>
    </location>
</feature>
<dbReference type="Pfam" id="PF04389">
    <property type="entry name" value="Peptidase_M28"/>
    <property type="match status" value="1"/>
</dbReference>
<dbReference type="SUPFAM" id="SSF53187">
    <property type="entry name" value="Zn-dependent exopeptidases"/>
    <property type="match status" value="1"/>
</dbReference>
<dbReference type="FunCoup" id="A0A259U3N4">
    <property type="interactions" value="78"/>
</dbReference>
<dbReference type="Gene3D" id="3.40.630.10">
    <property type="entry name" value="Zn peptidases"/>
    <property type="match status" value="1"/>
</dbReference>
<dbReference type="GO" id="GO:0016603">
    <property type="term" value="F:glutaminyl-peptide cyclotransferase activity"/>
    <property type="evidence" value="ECO:0007669"/>
    <property type="project" value="TreeGrafter"/>
</dbReference>
<dbReference type="PANTHER" id="PTHR12283">
    <property type="entry name" value="GLUTAMINYL-PEPTIDE CYCLOTRANSFERASE"/>
    <property type="match status" value="1"/>
</dbReference>